<evidence type="ECO:0000313" key="2">
    <source>
        <dbReference type="Proteomes" id="UP000610594"/>
    </source>
</evidence>
<evidence type="ECO:0008006" key="3">
    <source>
        <dbReference type="Google" id="ProtNLM"/>
    </source>
</evidence>
<reference evidence="1 2" key="1">
    <citation type="submission" date="2019-10" db="EMBL/GenBank/DDBJ databases">
        <title>Taxonomy of Antarctic Massilia spp.: description of Massilia rubra sp. nov., Massilia aquatica sp. nov., Massilia mucilaginosa sp. nov., Massilia frigida sp. nov. isolated from streams, lakes and regoliths.</title>
        <authorList>
            <person name="Holochova P."/>
            <person name="Sedlacek I."/>
            <person name="Kralova S."/>
            <person name="Maslanova I."/>
            <person name="Busse H.-J."/>
            <person name="Stankova E."/>
            <person name="Vrbovska V."/>
            <person name="Kovarovic V."/>
            <person name="Bartak M."/>
            <person name="Svec P."/>
            <person name="Pantucek R."/>
        </authorList>
    </citation>
    <scope>NUCLEOTIDE SEQUENCE [LARGE SCALE GENOMIC DNA]</scope>
    <source>
        <strain evidence="1 2">CCM 8694</strain>
    </source>
</reference>
<comment type="caution">
    <text evidence="1">The sequence shown here is derived from an EMBL/GenBank/DDBJ whole genome shotgun (WGS) entry which is preliminary data.</text>
</comment>
<name>A0ABX0MRA1_9BURK</name>
<protein>
    <recommendedName>
        <fullName evidence="3">Chromosome partitioning protein ParB</fullName>
    </recommendedName>
</protein>
<keyword evidence="2" id="KW-1185">Reference proteome</keyword>
<dbReference type="EMBL" id="WHJF01000077">
    <property type="protein sequence ID" value="NHZ65273.1"/>
    <property type="molecule type" value="Genomic_DNA"/>
</dbReference>
<accession>A0ABX0MRA1</accession>
<dbReference type="Proteomes" id="UP000610594">
    <property type="component" value="Unassembled WGS sequence"/>
</dbReference>
<organism evidence="1 2">
    <name type="scientific">Massilia genomosp. 1</name>
    <dbReference type="NCBI Taxonomy" id="2609280"/>
    <lineage>
        <taxon>Bacteria</taxon>
        <taxon>Pseudomonadati</taxon>
        <taxon>Pseudomonadota</taxon>
        <taxon>Betaproteobacteria</taxon>
        <taxon>Burkholderiales</taxon>
        <taxon>Oxalobacteraceae</taxon>
        <taxon>Telluria group</taxon>
        <taxon>Massilia</taxon>
    </lineage>
</organism>
<evidence type="ECO:0000313" key="1">
    <source>
        <dbReference type="EMBL" id="NHZ65273.1"/>
    </source>
</evidence>
<gene>
    <name evidence="1" type="ORF">F1735_23730</name>
</gene>
<sequence length="61" mass="6608">MAKTAAAKSISKNTQPAEVVGRVFPMSLQGIPRVTAQSRARLEAAARVPENTRDYPKLIVD</sequence>
<proteinExistence type="predicted"/>
<dbReference type="RefSeq" id="WP_167239232.1">
    <property type="nucleotide sequence ID" value="NZ_WHJF01000077.1"/>
</dbReference>